<dbReference type="EMBL" id="JTJU01000049">
    <property type="protein sequence ID" value="OBX09070.1"/>
    <property type="molecule type" value="Genomic_DNA"/>
</dbReference>
<dbReference type="Pfam" id="PF01047">
    <property type="entry name" value="MarR"/>
    <property type="match status" value="1"/>
</dbReference>
<dbReference type="Gene3D" id="1.10.10.10">
    <property type="entry name" value="Winged helix-like DNA-binding domain superfamily/Winged helix DNA-binding domain"/>
    <property type="match status" value="1"/>
</dbReference>
<dbReference type="Proteomes" id="UP000092649">
    <property type="component" value="Unassembled WGS sequence"/>
</dbReference>
<dbReference type="GO" id="GO:0003677">
    <property type="term" value="F:DNA binding"/>
    <property type="evidence" value="ECO:0007669"/>
    <property type="project" value="UniProtKB-KW"/>
</dbReference>
<dbReference type="PANTHER" id="PTHR42756">
    <property type="entry name" value="TRANSCRIPTIONAL REGULATOR, MARR"/>
    <property type="match status" value="1"/>
</dbReference>
<feature type="domain" description="HTH marR-type" evidence="4">
    <location>
        <begin position="27"/>
        <end position="161"/>
    </location>
</feature>
<keyword evidence="3" id="KW-0804">Transcription</keyword>
<dbReference type="InterPro" id="IPR000835">
    <property type="entry name" value="HTH_MarR-typ"/>
</dbReference>
<dbReference type="PATRIC" id="fig|505341.3.peg.472"/>
<keyword evidence="1" id="KW-0805">Transcription regulation</keyword>
<evidence type="ECO:0000256" key="1">
    <source>
        <dbReference type="ARBA" id="ARBA00023015"/>
    </source>
</evidence>
<comment type="caution">
    <text evidence="5">The sequence shown here is derived from an EMBL/GenBank/DDBJ whole genome shotgun (WGS) entry which is preliminary data.</text>
</comment>
<dbReference type="AlphaFoldDB" id="A0A1A7P1C4"/>
<dbReference type="NCBIfam" id="NF008122">
    <property type="entry name" value="PRK10870.1"/>
    <property type="match status" value="1"/>
</dbReference>
<dbReference type="RefSeq" id="WP_066105357.1">
    <property type="nucleotide sequence ID" value="NZ_JTJL01000007.1"/>
</dbReference>
<sequence length="172" mass="20273">MVNQLLSDTDNVLKMYSEDFPNMPLEQIILVRLLFNVNSNYLEHRNHLLKEVGLNHTLFEALIVTYLQPNHEIQPSRLSEILGSSRTNATRISDELVGKGWIDRVSVPEDRRCFSLRINQKGHDFLKEIFPHQWELMGSIFSVLTDKEIQTLRRLLLKLSKRLEEYNLHHRI</sequence>
<evidence type="ECO:0000256" key="2">
    <source>
        <dbReference type="ARBA" id="ARBA00023125"/>
    </source>
</evidence>
<evidence type="ECO:0000313" key="8">
    <source>
        <dbReference type="Proteomes" id="UP000092649"/>
    </source>
</evidence>
<name>A0A1A7P1C4_9PAST</name>
<dbReference type="PANTHER" id="PTHR42756:SF1">
    <property type="entry name" value="TRANSCRIPTIONAL REPRESSOR OF EMRAB OPERON"/>
    <property type="match status" value="1"/>
</dbReference>
<dbReference type="Proteomes" id="UP000092527">
    <property type="component" value="Unassembled WGS sequence"/>
</dbReference>
<dbReference type="GO" id="GO:0003700">
    <property type="term" value="F:DNA-binding transcription factor activity"/>
    <property type="evidence" value="ECO:0007669"/>
    <property type="project" value="InterPro"/>
</dbReference>
<organism evidence="5 8">
    <name type="scientific">Gallibacterium salpingitidis</name>
    <dbReference type="NCBI Taxonomy" id="505341"/>
    <lineage>
        <taxon>Bacteria</taxon>
        <taxon>Pseudomonadati</taxon>
        <taxon>Pseudomonadota</taxon>
        <taxon>Gammaproteobacteria</taxon>
        <taxon>Pasteurellales</taxon>
        <taxon>Pasteurellaceae</taxon>
        <taxon>Gallibacterium</taxon>
    </lineage>
</organism>
<protein>
    <submittedName>
        <fullName evidence="5">Transcriptional repressor MprA</fullName>
    </submittedName>
</protein>
<dbReference type="InterPro" id="IPR036390">
    <property type="entry name" value="WH_DNA-bd_sf"/>
</dbReference>
<gene>
    <name evidence="5" type="ORF">QS62_02360</name>
    <name evidence="6" type="ORF">QV09_08595</name>
</gene>
<dbReference type="STRING" id="505341.QV08_01510"/>
<proteinExistence type="predicted"/>
<evidence type="ECO:0000259" key="4">
    <source>
        <dbReference type="PROSITE" id="PS50995"/>
    </source>
</evidence>
<keyword evidence="8" id="KW-1185">Reference proteome</keyword>
<dbReference type="EMBL" id="JTJL01000007">
    <property type="protein sequence ID" value="OBW95783.1"/>
    <property type="molecule type" value="Genomic_DNA"/>
</dbReference>
<dbReference type="PROSITE" id="PS50995">
    <property type="entry name" value="HTH_MARR_2"/>
    <property type="match status" value="1"/>
</dbReference>
<evidence type="ECO:0000256" key="3">
    <source>
        <dbReference type="ARBA" id="ARBA00023163"/>
    </source>
</evidence>
<reference evidence="7 8" key="1">
    <citation type="submission" date="2014-11" db="EMBL/GenBank/DDBJ databases">
        <title>Pan-genome of Gallibacterium spp.</title>
        <authorList>
            <person name="Kudirkiene E."/>
            <person name="Bojesen A.M."/>
        </authorList>
    </citation>
    <scope>NUCLEOTIDE SEQUENCE [LARGE SCALE GENOMIC DNA]</scope>
    <source>
        <strain evidence="6 7">18469/18</strain>
        <strain evidence="5 8">F150</strain>
    </source>
</reference>
<evidence type="ECO:0000313" key="5">
    <source>
        <dbReference type="EMBL" id="OBW95783.1"/>
    </source>
</evidence>
<evidence type="ECO:0000313" key="6">
    <source>
        <dbReference type="EMBL" id="OBX09070.1"/>
    </source>
</evidence>
<dbReference type="SUPFAM" id="SSF46785">
    <property type="entry name" value="Winged helix' DNA-binding domain"/>
    <property type="match status" value="1"/>
</dbReference>
<dbReference type="OrthoDB" id="5947517at2"/>
<keyword evidence="2" id="KW-0238">DNA-binding</keyword>
<accession>A0A1A7P1C4</accession>
<evidence type="ECO:0000313" key="7">
    <source>
        <dbReference type="Proteomes" id="UP000092527"/>
    </source>
</evidence>
<dbReference type="SMART" id="SM00347">
    <property type="entry name" value="HTH_MARR"/>
    <property type="match status" value="1"/>
</dbReference>
<dbReference type="InterPro" id="IPR036388">
    <property type="entry name" value="WH-like_DNA-bd_sf"/>
</dbReference>
<dbReference type="PRINTS" id="PR00598">
    <property type="entry name" value="HTHMARR"/>
</dbReference>